<sequence length="144" mass="16149">MSSKTKIVVFKARELIYTGIFILLGILLILLLVFMFIPSHKSSKKSKETSGYAQGVYTSPLKLGENELELQVTVKNGKAKHVSLKHLNKSIKTMYPLVEPSLNEINKQLPKVNSIDEIKFDGQSQYTNTLLKQAVKNALKTAQE</sequence>
<protein>
    <recommendedName>
        <fullName evidence="4">FMN-binding domain-containing protein</fullName>
    </recommendedName>
</protein>
<name>A0ABV1IWB2_9FIRM</name>
<keyword evidence="1" id="KW-0472">Membrane</keyword>
<evidence type="ECO:0000313" key="3">
    <source>
        <dbReference type="Proteomes" id="UP001482154"/>
    </source>
</evidence>
<evidence type="ECO:0008006" key="4">
    <source>
        <dbReference type="Google" id="ProtNLM"/>
    </source>
</evidence>
<organism evidence="2 3">
    <name type="scientific">Anaerostipes amylophilus</name>
    <dbReference type="NCBI Taxonomy" id="2981779"/>
    <lineage>
        <taxon>Bacteria</taxon>
        <taxon>Bacillati</taxon>
        <taxon>Bacillota</taxon>
        <taxon>Clostridia</taxon>
        <taxon>Lachnospirales</taxon>
        <taxon>Lachnospiraceae</taxon>
        <taxon>Anaerostipes</taxon>
    </lineage>
</organism>
<accession>A0ABV1IWB2</accession>
<keyword evidence="1" id="KW-0812">Transmembrane</keyword>
<dbReference type="Proteomes" id="UP001482154">
    <property type="component" value="Unassembled WGS sequence"/>
</dbReference>
<gene>
    <name evidence="2" type="ORF">AAAU51_09990</name>
</gene>
<dbReference type="RefSeq" id="WP_022375057.1">
    <property type="nucleotide sequence ID" value="NZ_JAOQJG010000004.1"/>
</dbReference>
<reference evidence="2 3" key="1">
    <citation type="submission" date="2024-04" db="EMBL/GenBank/DDBJ databases">
        <title>Human intestinal bacterial collection.</title>
        <authorList>
            <person name="Pauvert C."/>
            <person name="Hitch T.C.A."/>
            <person name="Clavel T."/>
        </authorList>
    </citation>
    <scope>NUCLEOTIDE SEQUENCE [LARGE SCALE GENOMIC DNA]</scope>
    <source>
        <strain evidence="2 3">CLA-AA-H249</strain>
    </source>
</reference>
<feature type="transmembrane region" description="Helical" evidence="1">
    <location>
        <begin position="15"/>
        <end position="37"/>
    </location>
</feature>
<comment type="caution">
    <text evidence="2">The sequence shown here is derived from an EMBL/GenBank/DDBJ whole genome shotgun (WGS) entry which is preliminary data.</text>
</comment>
<evidence type="ECO:0000256" key="1">
    <source>
        <dbReference type="SAM" id="Phobius"/>
    </source>
</evidence>
<proteinExistence type="predicted"/>
<evidence type="ECO:0000313" key="2">
    <source>
        <dbReference type="EMBL" id="MEQ2711505.1"/>
    </source>
</evidence>
<dbReference type="EMBL" id="JBBNIN010000014">
    <property type="protein sequence ID" value="MEQ2711505.1"/>
    <property type="molecule type" value="Genomic_DNA"/>
</dbReference>
<keyword evidence="3" id="KW-1185">Reference proteome</keyword>
<keyword evidence="1" id="KW-1133">Transmembrane helix</keyword>